<dbReference type="CDD" id="cd00332">
    <property type="entry name" value="PAL-HAL"/>
    <property type="match status" value="1"/>
</dbReference>
<dbReference type="NCBIfam" id="TIGR04475">
    <property type="entry name" value="Phe_D_beta_mut"/>
    <property type="match status" value="1"/>
</dbReference>
<dbReference type="RefSeq" id="WP_260724109.1">
    <property type="nucleotide sequence ID" value="NZ_BAAABS010000052.1"/>
</dbReference>
<protein>
    <submittedName>
        <fullName evidence="2">Phenylalanine aminomutase (D-beta-phenylalanine forming)</fullName>
        <ecNumber evidence="2">5.4.3.11</ecNumber>
    </submittedName>
</protein>
<keyword evidence="1" id="KW-0456">Lyase</keyword>
<dbReference type="InterPro" id="IPR024083">
    <property type="entry name" value="Fumarase/histidase_N"/>
</dbReference>
<dbReference type="Proteomes" id="UP001058271">
    <property type="component" value="Chromosome"/>
</dbReference>
<dbReference type="Gene3D" id="1.10.275.10">
    <property type="entry name" value="Fumarase/aspartase (N-terminal domain)"/>
    <property type="match status" value="1"/>
</dbReference>
<name>A0ABY5YZH1_9ACTN</name>
<dbReference type="SUPFAM" id="SSF48557">
    <property type="entry name" value="L-aspartase-like"/>
    <property type="match status" value="1"/>
</dbReference>
<dbReference type="EC" id="5.4.3.11" evidence="2"/>
<evidence type="ECO:0000256" key="1">
    <source>
        <dbReference type="ARBA" id="ARBA00023239"/>
    </source>
</evidence>
<dbReference type="InterPro" id="IPR008948">
    <property type="entry name" value="L-Aspartase-like"/>
</dbReference>
<organism evidence="2 3">
    <name type="scientific">Dactylosporangium roseum</name>
    <dbReference type="NCBI Taxonomy" id="47989"/>
    <lineage>
        <taxon>Bacteria</taxon>
        <taxon>Bacillati</taxon>
        <taxon>Actinomycetota</taxon>
        <taxon>Actinomycetes</taxon>
        <taxon>Micromonosporales</taxon>
        <taxon>Micromonosporaceae</taxon>
        <taxon>Dactylosporangium</taxon>
    </lineage>
</organism>
<dbReference type="GO" id="GO:0016853">
    <property type="term" value="F:isomerase activity"/>
    <property type="evidence" value="ECO:0007669"/>
    <property type="project" value="UniProtKB-KW"/>
</dbReference>
<proteinExistence type="predicted"/>
<gene>
    <name evidence="2" type="ORF">Drose_26710</name>
</gene>
<dbReference type="PANTHER" id="PTHR10362">
    <property type="entry name" value="HISTIDINE AMMONIA-LYASE"/>
    <property type="match status" value="1"/>
</dbReference>
<dbReference type="Pfam" id="PF00221">
    <property type="entry name" value="Lyase_aromatic"/>
    <property type="match status" value="1"/>
</dbReference>
<reference evidence="2" key="1">
    <citation type="submission" date="2021-04" db="EMBL/GenBank/DDBJ databases">
        <title>Biosynthetic gene clusters of Dactylosporangioum roseum.</title>
        <authorList>
            <person name="Hartkoorn R.C."/>
            <person name="Beaudoing E."/>
            <person name="Hot D."/>
            <person name="Moureu S."/>
        </authorList>
    </citation>
    <scope>NUCLEOTIDE SEQUENCE</scope>
    <source>
        <strain evidence="2">NRRL B-16295</strain>
    </source>
</reference>
<dbReference type="InterPro" id="IPR001106">
    <property type="entry name" value="Aromatic_Lyase"/>
</dbReference>
<dbReference type="Gene3D" id="1.20.200.10">
    <property type="entry name" value="Fumarase/aspartase (Central domain)"/>
    <property type="match status" value="1"/>
</dbReference>
<dbReference type="EMBL" id="CP073721">
    <property type="protein sequence ID" value="UWZ34771.1"/>
    <property type="molecule type" value="Genomic_DNA"/>
</dbReference>
<sequence length="523" mass="56130">MTDTNTQTLTLTLDRRVQLSDIESAATTLTPVALDEAVRARVRASREILEGFVDQGRVIYGVNTSMGGFVDWLVPVTMARPLQENLLNAVATNVGARLDDTTVRAIMLSRIVSLSRGNSAISLTNLERLIAVYNSGVVPCVPEKGSLGTSGDLGPLAAIALVCIGQGEARHGGETMSGAEALARAGLEPMTLNFKEGLALINGTSGMVGLGALVAQRAQRLFDTYLLVSALSVEALHGMTKPFDPRVHRLKPHVGQLEVAGYLWDTLKDSGMAVDEHGTEATLSAEMSDEAVAGSRPIEDAYSIRCTPQILGPALDSLRLIAGTVTDELNSTNDNPVVEPDAAEVFHNGHFHGQYVAMAMDHLVIALATMINLANRRIDRYLDESNSNGLPPFLCREEPGLRLGLMGGQFMTASLTAETRAMAMPMSIQSLSTTADFQDIVSFGFVAARRAREVLNNVAHVIAFELMCACQAADIRGADGLSSATRRLYEQTREVVPYLAKDISITGYVEALAQRLLAHPDRD</sequence>
<evidence type="ECO:0000313" key="2">
    <source>
        <dbReference type="EMBL" id="UWZ34771.1"/>
    </source>
</evidence>
<accession>A0ABY5YZH1</accession>
<keyword evidence="2" id="KW-0413">Isomerase</keyword>
<evidence type="ECO:0000313" key="3">
    <source>
        <dbReference type="Proteomes" id="UP001058271"/>
    </source>
</evidence>
<keyword evidence="3" id="KW-1185">Reference proteome</keyword>
<dbReference type="InterPro" id="IPR031007">
    <property type="entry name" value="Phe_D_beta_mut"/>
</dbReference>